<feature type="chain" id="PRO_5010693844" evidence="2">
    <location>
        <begin position="28"/>
        <end position="207"/>
    </location>
</feature>
<organism evidence="3 4">
    <name type="scientific">Candidatus Magnetoglobus multicellularis str. Araruama</name>
    <dbReference type="NCBI Taxonomy" id="890399"/>
    <lineage>
        <taxon>Bacteria</taxon>
        <taxon>Pseudomonadati</taxon>
        <taxon>Thermodesulfobacteriota</taxon>
        <taxon>Desulfobacteria</taxon>
        <taxon>Desulfobacterales</taxon>
        <taxon>Desulfobacteraceae</taxon>
        <taxon>Candidatus Magnetoglobus</taxon>
    </lineage>
</organism>
<gene>
    <name evidence="3" type="ORF">OMM_02668</name>
</gene>
<comment type="caution">
    <text evidence="3">The sequence shown here is derived from an EMBL/GenBank/DDBJ whole genome shotgun (WGS) entry which is preliminary data.</text>
</comment>
<feature type="signal peptide" evidence="2">
    <location>
        <begin position="1"/>
        <end position="27"/>
    </location>
</feature>
<dbReference type="AlphaFoldDB" id="A0A1V1P8M0"/>
<accession>A0A1V1P8M0</accession>
<name>A0A1V1P8M0_9BACT</name>
<evidence type="ECO:0000313" key="3">
    <source>
        <dbReference type="EMBL" id="ETR71201.1"/>
    </source>
</evidence>
<proteinExistence type="predicted"/>
<keyword evidence="2" id="KW-0732">Signal</keyword>
<protein>
    <submittedName>
        <fullName evidence="3">Uncharacterized protein</fullName>
    </submittedName>
</protein>
<evidence type="ECO:0000256" key="2">
    <source>
        <dbReference type="SAM" id="SignalP"/>
    </source>
</evidence>
<feature type="region of interest" description="Disordered" evidence="1">
    <location>
        <begin position="188"/>
        <end position="207"/>
    </location>
</feature>
<dbReference type="EMBL" id="ATBP01000306">
    <property type="protein sequence ID" value="ETR71201.1"/>
    <property type="molecule type" value="Genomic_DNA"/>
</dbReference>
<reference evidence="4" key="1">
    <citation type="submission" date="2012-11" db="EMBL/GenBank/DDBJ databases">
        <authorList>
            <person name="Lucero-Rivera Y.E."/>
            <person name="Tovar-Ramirez D."/>
        </authorList>
    </citation>
    <scope>NUCLEOTIDE SEQUENCE [LARGE SCALE GENOMIC DNA]</scope>
    <source>
        <strain evidence="4">Araruama</strain>
    </source>
</reference>
<sequence>MKCNFFCTVICALFIFSIVTPFESAKAKDLDNVNSTTHFPNQTSKITGIEVQWYCASIAAGDKYFAAFSKNLTLTFSTYDPSTPELPSQSLNDPALEFTSGGSSTSYTASDDGFYYFNIVIDSVGNYGATKSIGPFIIDTTAPSPVSITGLSNTETNSIELTLEAADATEYCILKNSTNIGACSWESVPENRKTTSTSHQKKPKKPP</sequence>
<evidence type="ECO:0000313" key="4">
    <source>
        <dbReference type="Proteomes" id="UP000189670"/>
    </source>
</evidence>
<dbReference type="Proteomes" id="UP000189670">
    <property type="component" value="Unassembled WGS sequence"/>
</dbReference>
<evidence type="ECO:0000256" key="1">
    <source>
        <dbReference type="SAM" id="MobiDB-lite"/>
    </source>
</evidence>